<dbReference type="InterPro" id="IPR044532">
    <property type="entry name" value="BRX-like"/>
</dbReference>
<dbReference type="OrthoDB" id="10250282at2759"/>
<protein>
    <recommendedName>
        <fullName evidence="5">BRX domain-containing protein</fullName>
    </recommendedName>
</protein>
<comment type="subcellular location">
    <subcellularLocation>
        <location evidence="1">Nucleus</location>
    </subcellularLocation>
</comment>
<gene>
    <name evidence="6" type="ORF">E3N88_40997</name>
</gene>
<evidence type="ECO:0000313" key="6">
    <source>
        <dbReference type="EMBL" id="KAD2394020.1"/>
    </source>
</evidence>
<keyword evidence="7" id="KW-1185">Reference proteome</keyword>
<reference evidence="6 7" key="1">
    <citation type="submission" date="2019-05" db="EMBL/GenBank/DDBJ databases">
        <title>Mikania micrantha, genome provides insights into the molecular mechanism of rapid growth.</title>
        <authorList>
            <person name="Liu B."/>
        </authorList>
    </citation>
    <scope>NUCLEOTIDE SEQUENCE [LARGE SCALE GENOMIC DNA]</scope>
    <source>
        <strain evidence="6">NLD-2019</strain>
        <tissue evidence="6">Leaf</tissue>
    </source>
</reference>
<comment type="caution">
    <text evidence="6">The sequence shown here is derived from an EMBL/GenBank/DDBJ whole genome shotgun (WGS) entry which is preliminary data.</text>
</comment>
<dbReference type="GO" id="GO:0005634">
    <property type="term" value="C:nucleus"/>
    <property type="evidence" value="ECO:0007669"/>
    <property type="project" value="UniProtKB-SubCell"/>
</dbReference>
<dbReference type="AlphaFoldDB" id="A0A5N6LP56"/>
<feature type="domain" description="BRX" evidence="5">
    <location>
        <begin position="132"/>
        <end position="199"/>
    </location>
</feature>
<evidence type="ECO:0000259" key="5">
    <source>
        <dbReference type="PROSITE" id="PS51514"/>
    </source>
</evidence>
<evidence type="ECO:0000256" key="2">
    <source>
        <dbReference type="ARBA" id="ARBA00009057"/>
    </source>
</evidence>
<accession>A0A5N6LP56</accession>
<evidence type="ECO:0000256" key="1">
    <source>
        <dbReference type="ARBA" id="ARBA00004123"/>
    </source>
</evidence>
<evidence type="ECO:0000256" key="4">
    <source>
        <dbReference type="SAM" id="MobiDB-lite"/>
    </source>
</evidence>
<dbReference type="EMBL" id="SZYD01000019">
    <property type="protein sequence ID" value="KAD2394020.1"/>
    <property type="molecule type" value="Genomic_DNA"/>
</dbReference>
<organism evidence="6 7">
    <name type="scientific">Mikania micrantha</name>
    <name type="common">bitter vine</name>
    <dbReference type="NCBI Taxonomy" id="192012"/>
    <lineage>
        <taxon>Eukaryota</taxon>
        <taxon>Viridiplantae</taxon>
        <taxon>Streptophyta</taxon>
        <taxon>Embryophyta</taxon>
        <taxon>Tracheophyta</taxon>
        <taxon>Spermatophyta</taxon>
        <taxon>Magnoliopsida</taxon>
        <taxon>eudicotyledons</taxon>
        <taxon>Gunneridae</taxon>
        <taxon>Pentapetalae</taxon>
        <taxon>asterids</taxon>
        <taxon>campanulids</taxon>
        <taxon>Asterales</taxon>
        <taxon>Asteraceae</taxon>
        <taxon>Asteroideae</taxon>
        <taxon>Heliantheae alliance</taxon>
        <taxon>Eupatorieae</taxon>
        <taxon>Mikania</taxon>
    </lineage>
</organism>
<comment type="similarity">
    <text evidence="2">Belongs to the BRX family.</text>
</comment>
<dbReference type="Pfam" id="PF08381">
    <property type="entry name" value="BRX"/>
    <property type="match status" value="2"/>
</dbReference>
<dbReference type="Proteomes" id="UP000326396">
    <property type="component" value="Linkage Group LG9"/>
</dbReference>
<dbReference type="PANTHER" id="PTHR46058:SF2">
    <property type="entry name" value="PROTEIN BREVIS RADIX-LIKE 3"/>
    <property type="match status" value="1"/>
</dbReference>
<sequence>MQGRFAGVRSSNHIPTNGDYADTDSEAGSESDRLHFRRKLFTEKQAEIWWCENRGRILEYYNLQPSNHQSIPPRSEDKKNLPSICSGGGKCPICNGLEKKAGICLCCPDWEEETGLSTTQTLSLDPANLEETEWIEKDEPGVFITIKALPCGNRELIQIGTLDQKFLRSFESLSRARFGEVNARMWWEQNRARVKEQYL</sequence>
<feature type="domain" description="BRX" evidence="5">
    <location>
        <begin position="1"/>
        <end position="62"/>
    </location>
</feature>
<feature type="region of interest" description="Disordered" evidence="4">
    <location>
        <begin position="1"/>
        <end position="28"/>
    </location>
</feature>
<dbReference type="PANTHER" id="PTHR46058">
    <property type="entry name" value="PROTEIN BREVIS RADIX-LIKE 1"/>
    <property type="match status" value="1"/>
</dbReference>
<evidence type="ECO:0000256" key="3">
    <source>
        <dbReference type="ARBA" id="ARBA00023242"/>
    </source>
</evidence>
<evidence type="ECO:0000313" key="7">
    <source>
        <dbReference type="Proteomes" id="UP000326396"/>
    </source>
</evidence>
<proteinExistence type="inferred from homology"/>
<dbReference type="PROSITE" id="PS51514">
    <property type="entry name" value="BRX"/>
    <property type="match status" value="2"/>
</dbReference>
<keyword evidence="3" id="KW-0539">Nucleus</keyword>
<dbReference type="InterPro" id="IPR013591">
    <property type="entry name" value="Brevis_radix_dom"/>
</dbReference>
<name>A0A5N6LP56_9ASTR</name>